<keyword evidence="1" id="KW-0479">Metal-binding</keyword>
<dbReference type="Gene3D" id="3.30.40.10">
    <property type="entry name" value="Zinc/RING finger domain, C3HC4 (zinc finger)"/>
    <property type="match status" value="1"/>
</dbReference>
<dbReference type="InterPro" id="IPR001357">
    <property type="entry name" value="BRCT_dom"/>
</dbReference>
<dbReference type="Proteomes" id="UP000236161">
    <property type="component" value="Unassembled WGS sequence"/>
</dbReference>
<dbReference type="InterPro" id="IPR001841">
    <property type="entry name" value="Znf_RING"/>
</dbReference>
<keyword evidence="8" id="KW-1185">Reference proteome</keyword>
<evidence type="ECO:0000259" key="6">
    <source>
        <dbReference type="PROSITE" id="PS50172"/>
    </source>
</evidence>
<dbReference type="OrthoDB" id="251770at2759"/>
<gene>
    <name evidence="7" type="ORF">AXF42_Ash003765</name>
</gene>
<evidence type="ECO:0000256" key="1">
    <source>
        <dbReference type="ARBA" id="ARBA00022723"/>
    </source>
</evidence>
<keyword evidence="2 4" id="KW-0863">Zinc-finger</keyword>
<dbReference type="PROSITE" id="PS50172">
    <property type="entry name" value="BRCT"/>
    <property type="match status" value="1"/>
</dbReference>
<dbReference type="EMBL" id="KZ451980">
    <property type="protein sequence ID" value="PKA55128.1"/>
    <property type="molecule type" value="Genomic_DNA"/>
</dbReference>
<evidence type="ECO:0000259" key="5">
    <source>
        <dbReference type="PROSITE" id="PS50089"/>
    </source>
</evidence>
<dbReference type="SUPFAM" id="SSF57850">
    <property type="entry name" value="RING/U-box"/>
    <property type="match status" value="1"/>
</dbReference>
<dbReference type="InterPro" id="IPR017907">
    <property type="entry name" value="Znf_RING_CS"/>
</dbReference>
<evidence type="ECO:0000256" key="2">
    <source>
        <dbReference type="ARBA" id="ARBA00022771"/>
    </source>
</evidence>
<dbReference type="SUPFAM" id="SSF52113">
    <property type="entry name" value="BRCT domain"/>
    <property type="match status" value="1"/>
</dbReference>
<dbReference type="PANTHER" id="PTHR47776">
    <property type="entry name" value="F5A8.9 PROTEIN"/>
    <property type="match status" value="1"/>
</dbReference>
<dbReference type="SMART" id="SM00184">
    <property type="entry name" value="RING"/>
    <property type="match status" value="1"/>
</dbReference>
<dbReference type="Pfam" id="PF12738">
    <property type="entry name" value="PTCB-BRCT"/>
    <property type="match status" value="1"/>
</dbReference>
<organism evidence="7 8">
    <name type="scientific">Apostasia shenzhenica</name>
    <dbReference type="NCBI Taxonomy" id="1088818"/>
    <lineage>
        <taxon>Eukaryota</taxon>
        <taxon>Viridiplantae</taxon>
        <taxon>Streptophyta</taxon>
        <taxon>Embryophyta</taxon>
        <taxon>Tracheophyta</taxon>
        <taxon>Spermatophyta</taxon>
        <taxon>Magnoliopsida</taxon>
        <taxon>Liliopsida</taxon>
        <taxon>Asparagales</taxon>
        <taxon>Orchidaceae</taxon>
        <taxon>Apostasioideae</taxon>
        <taxon>Apostasia</taxon>
    </lineage>
</organism>
<dbReference type="InterPro" id="IPR011011">
    <property type="entry name" value="Znf_FYVE_PHD"/>
</dbReference>
<dbReference type="SMART" id="SM00292">
    <property type="entry name" value="BRCT"/>
    <property type="match status" value="1"/>
</dbReference>
<dbReference type="PROSITE" id="PS00518">
    <property type="entry name" value="ZF_RING_1"/>
    <property type="match status" value="1"/>
</dbReference>
<reference evidence="7 8" key="1">
    <citation type="journal article" date="2017" name="Nature">
        <title>The Apostasia genome and the evolution of orchids.</title>
        <authorList>
            <person name="Zhang G.Q."/>
            <person name="Liu K.W."/>
            <person name="Li Z."/>
            <person name="Lohaus R."/>
            <person name="Hsiao Y.Y."/>
            <person name="Niu S.C."/>
            <person name="Wang J.Y."/>
            <person name="Lin Y.C."/>
            <person name="Xu Q."/>
            <person name="Chen L.J."/>
            <person name="Yoshida K."/>
            <person name="Fujiwara S."/>
            <person name="Wang Z.W."/>
            <person name="Zhang Y.Q."/>
            <person name="Mitsuda N."/>
            <person name="Wang M."/>
            <person name="Liu G.H."/>
            <person name="Pecoraro L."/>
            <person name="Huang H.X."/>
            <person name="Xiao X.J."/>
            <person name="Lin M."/>
            <person name="Wu X.Y."/>
            <person name="Wu W.L."/>
            <person name="Chen Y.Y."/>
            <person name="Chang S.B."/>
            <person name="Sakamoto S."/>
            <person name="Ohme-Takagi M."/>
            <person name="Yagi M."/>
            <person name="Zeng S.J."/>
            <person name="Shen C.Y."/>
            <person name="Yeh C.M."/>
            <person name="Luo Y.B."/>
            <person name="Tsai W.C."/>
            <person name="Van de Peer Y."/>
            <person name="Liu Z.J."/>
        </authorList>
    </citation>
    <scope>NUCLEOTIDE SEQUENCE [LARGE SCALE GENOMIC DNA]</scope>
    <source>
        <strain evidence="8">cv. Shenzhen</strain>
        <tissue evidence="7">Stem</tissue>
    </source>
</reference>
<dbReference type="PANTHER" id="PTHR47776:SF2">
    <property type="entry name" value="RING-TYPE E3 UBIQUITIN TRANSFERASE BRCA1"/>
    <property type="match status" value="1"/>
</dbReference>
<feature type="domain" description="BRCT" evidence="6">
    <location>
        <begin position="22"/>
        <end position="112"/>
    </location>
</feature>
<dbReference type="AlphaFoldDB" id="A0A2I0AHW4"/>
<dbReference type="SUPFAM" id="SSF57903">
    <property type="entry name" value="FYVE/PHD zinc finger"/>
    <property type="match status" value="1"/>
</dbReference>
<proteinExistence type="predicted"/>
<sequence>MGDHLAEDDSADLSQDRSILHIEGMESVVSTVSGYHGTERFKLIRLIACTGANYVGAMDKSITHLFVLQVCWLFEGKKYDLARKFGTHIISHCWFEDCLREGRRLPEGPYSMQCGKEVGPILSKVPTILVRPGFQRSDFSRKRNGKFDHCKGSNSAKGKEIDIVYLNWPDSHLLKEYGSSSSLSTRSRSMRTVCGDANKGICRDSIIENHCQARTREPINSPNCAILGCKEELSQPGNPDPDESLNCMSVDYVNPRNQAAASSPESIPESLSEKSRGIVRLAPEEDMIEEPKNHSVLANPRFPTGFNGDLQTGNCEHIRIESEFFAPFEIKSDRRKNVLSLPVSVSLQKQTEVSCVICWAEFCSTRGVLPCGHRFCYSCIQEWADCMASRGKPSTCPLCKASFTRITKFEELSSSDQKIFSQTIPCSSSSADYFIITDDRRGDASRATSSDSFCIECRNHEPEDLLLSCHICRNQSVHSCCLDPPLIPWTCIHCRDLRMLYQRFR</sequence>
<dbReference type="PROSITE" id="PS50089">
    <property type="entry name" value="ZF_RING_2"/>
    <property type="match status" value="1"/>
</dbReference>
<evidence type="ECO:0000313" key="7">
    <source>
        <dbReference type="EMBL" id="PKA55128.1"/>
    </source>
</evidence>
<evidence type="ECO:0000256" key="4">
    <source>
        <dbReference type="PROSITE-ProRule" id="PRU00175"/>
    </source>
</evidence>
<dbReference type="STRING" id="1088818.A0A2I0AHW4"/>
<feature type="domain" description="RING-type" evidence="5">
    <location>
        <begin position="355"/>
        <end position="400"/>
    </location>
</feature>
<dbReference type="Gene3D" id="3.40.50.10190">
    <property type="entry name" value="BRCT domain"/>
    <property type="match status" value="1"/>
</dbReference>
<name>A0A2I0AHW4_9ASPA</name>
<accession>A0A2I0AHW4</accession>
<evidence type="ECO:0000256" key="3">
    <source>
        <dbReference type="ARBA" id="ARBA00022833"/>
    </source>
</evidence>
<dbReference type="Pfam" id="PF13639">
    <property type="entry name" value="zf-RING_2"/>
    <property type="match status" value="1"/>
</dbReference>
<dbReference type="InterPro" id="IPR036420">
    <property type="entry name" value="BRCT_dom_sf"/>
</dbReference>
<dbReference type="InterPro" id="IPR013083">
    <property type="entry name" value="Znf_RING/FYVE/PHD"/>
</dbReference>
<evidence type="ECO:0000313" key="8">
    <source>
        <dbReference type="Proteomes" id="UP000236161"/>
    </source>
</evidence>
<dbReference type="GO" id="GO:0008270">
    <property type="term" value="F:zinc ion binding"/>
    <property type="evidence" value="ECO:0007669"/>
    <property type="project" value="UniProtKB-KW"/>
</dbReference>
<protein>
    <submittedName>
        <fullName evidence="7">BRCT domain-containing protein</fullName>
    </submittedName>
</protein>
<keyword evidence="3" id="KW-0862">Zinc</keyword>